<organism evidence="2 3">
    <name type="scientific">Candidatus Magasanikbacteria bacterium GW2011_GWA2_50_22</name>
    <dbReference type="NCBI Taxonomy" id="1619043"/>
    <lineage>
        <taxon>Bacteria</taxon>
        <taxon>Candidatus Magasanikiibacteriota</taxon>
    </lineage>
</organism>
<reference evidence="2 3" key="1">
    <citation type="journal article" date="2015" name="Nature">
        <title>rRNA introns, odd ribosomes, and small enigmatic genomes across a large radiation of phyla.</title>
        <authorList>
            <person name="Brown C.T."/>
            <person name="Hug L.A."/>
            <person name="Thomas B.C."/>
            <person name="Sharon I."/>
            <person name="Castelle C.J."/>
            <person name="Singh A."/>
            <person name="Wilkins M.J."/>
            <person name="Williams K.H."/>
            <person name="Banfield J.F."/>
        </authorList>
    </citation>
    <scope>NUCLEOTIDE SEQUENCE [LARGE SCALE GENOMIC DNA]</scope>
</reference>
<proteinExistence type="predicted"/>
<feature type="region of interest" description="Disordered" evidence="1">
    <location>
        <begin position="93"/>
        <end position="126"/>
    </location>
</feature>
<evidence type="ECO:0000313" key="3">
    <source>
        <dbReference type="Proteomes" id="UP000033982"/>
    </source>
</evidence>
<name>A0A0G1YQ47_9BACT</name>
<evidence type="ECO:0000256" key="1">
    <source>
        <dbReference type="SAM" id="MobiDB-lite"/>
    </source>
</evidence>
<sequence length="241" mass="25714">MRLHYGVYISLAAVLSGALAGSGCDRRPAKRTYHEIVQSAPAQPARPMIPAFGEARQGRPVSGELDMSSIPNDDVHAFLRNGQGTAAIPDDDIHASLSKGQGEASGAMPAFGEARPPEARSAKGDQGRPMMAVRLPMGGAVDQQTQKMLEASVARPPLSWATPEGWRELPGSGMRLATFRSADTGDPVECALISLAGDAGGLESNAARWMQQVNIAVPDARNPKTTLKARRWRRPLSPCRR</sequence>
<dbReference type="PROSITE" id="PS51257">
    <property type="entry name" value="PROKAR_LIPOPROTEIN"/>
    <property type="match status" value="1"/>
</dbReference>
<comment type="caution">
    <text evidence="2">The sequence shown here is derived from an EMBL/GenBank/DDBJ whole genome shotgun (WGS) entry which is preliminary data.</text>
</comment>
<feature type="compositionally biased region" description="Basic and acidic residues" evidence="1">
    <location>
        <begin position="115"/>
        <end position="126"/>
    </location>
</feature>
<accession>A0A0G1YQ47</accession>
<protein>
    <submittedName>
        <fullName evidence="2">Uncharacterized protein</fullName>
    </submittedName>
</protein>
<dbReference type="AlphaFoldDB" id="A0A0G1YQ47"/>
<gene>
    <name evidence="2" type="ORF">UY58_C0011G0009</name>
</gene>
<evidence type="ECO:0000313" key="2">
    <source>
        <dbReference type="EMBL" id="KKW17097.1"/>
    </source>
</evidence>
<dbReference type="Proteomes" id="UP000033982">
    <property type="component" value="Unassembled WGS sequence"/>
</dbReference>
<dbReference type="EMBL" id="LCQN01000011">
    <property type="protein sequence ID" value="KKW17097.1"/>
    <property type="molecule type" value="Genomic_DNA"/>
</dbReference>